<dbReference type="EMBL" id="CP134145">
    <property type="protein sequence ID" value="WNC71032.1"/>
    <property type="molecule type" value="Genomic_DNA"/>
</dbReference>
<accession>A0ABY9TQF6</accession>
<evidence type="ECO:0000313" key="2">
    <source>
        <dbReference type="EMBL" id="WNC71032.1"/>
    </source>
</evidence>
<protein>
    <submittedName>
        <fullName evidence="2">Uncharacterized protein</fullName>
    </submittedName>
</protein>
<sequence length="118" mass="13637">MKSLLFVLSLFSFSVFADGTDYWSQNKSMNLPSGVATTSCDFYNKLDQTAEQTVLMNEIYKRWLKGWVGSFAMYSDWAVRDIEESEYLGFIKTYCEKFPNNTLGMAAHTFTYRVKIKA</sequence>
<name>A0ABY9TQF6_9GAMM</name>
<proteinExistence type="predicted"/>
<evidence type="ECO:0000313" key="3">
    <source>
        <dbReference type="Proteomes" id="UP001258994"/>
    </source>
</evidence>
<dbReference type="RefSeq" id="WP_348390167.1">
    <property type="nucleotide sequence ID" value="NZ_CP134145.1"/>
</dbReference>
<keyword evidence="1" id="KW-0732">Signal</keyword>
<keyword evidence="3" id="KW-1185">Reference proteome</keyword>
<evidence type="ECO:0000256" key="1">
    <source>
        <dbReference type="SAM" id="SignalP"/>
    </source>
</evidence>
<dbReference type="Proteomes" id="UP001258994">
    <property type="component" value="Chromosome"/>
</dbReference>
<feature type="chain" id="PRO_5045937768" evidence="1">
    <location>
        <begin position="18"/>
        <end position="118"/>
    </location>
</feature>
<organism evidence="2 3">
    <name type="scientific">Thalassotalea psychrophila</name>
    <dbReference type="NCBI Taxonomy" id="3065647"/>
    <lineage>
        <taxon>Bacteria</taxon>
        <taxon>Pseudomonadati</taxon>
        <taxon>Pseudomonadota</taxon>
        <taxon>Gammaproteobacteria</taxon>
        <taxon>Alteromonadales</taxon>
        <taxon>Colwelliaceae</taxon>
        <taxon>Thalassotalea</taxon>
    </lineage>
</organism>
<gene>
    <name evidence="2" type="ORF">RGQ13_12945</name>
</gene>
<reference evidence="3" key="1">
    <citation type="submission" date="2023-09" db="EMBL/GenBank/DDBJ databases">
        <authorList>
            <person name="Li S."/>
            <person name="Li X."/>
            <person name="Zhang C."/>
            <person name="Zhao Z."/>
        </authorList>
    </citation>
    <scope>NUCLEOTIDE SEQUENCE [LARGE SCALE GENOMIC DNA]</scope>
    <source>
        <strain evidence="3">SQ149</strain>
    </source>
</reference>
<feature type="signal peptide" evidence="1">
    <location>
        <begin position="1"/>
        <end position="17"/>
    </location>
</feature>